<dbReference type="Proteomes" id="UP001562425">
    <property type="component" value="Unassembled WGS sequence"/>
</dbReference>
<feature type="signal peptide" evidence="1">
    <location>
        <begin position="1"/>
        <end position="21"/>
    </location>
</feature>
<dbReference type="EMBL" id="JBEHCU010011892">
    <property type="protein sequence ID" value="KAL1376144.1"/>
    <property type="molecule type" value="Genomic_DNA"/>
</dbReference>
<accession>A0ABD1CID0</accession>
<evidence type="ECO:0000313" key="3">
    <source>
        <dbReference type="Proteomes" id="UP001562425"/>
    </source>
</evidence>
<evidence type="ECO:0008006" key="4">
    <source>
        <dbReference type="Google" id="ProtNLM"/>
    </source>
</evidence>
<proteinExistence type="predicted"/>
<comment type="caution">
    <text evidence="2">The sequence shown here is derived from an EMBL/GenBank/DDBJ whole genome shotgun (WGS) entry which is preliminary data.</text>
</comment>
<keyword evidence="3" id="KW-1185">Reference proteome</keyword>
<sequence>MDLPKTIRVIALFTIFSTCSGFHHYWTNPEKITDYQQFSKNFTENGNQLQILEHTITPYDVSPEQLKLIGRYVFLAPKENNVYLVGFERTIDKSEEASRIINELISSNVVTSIYKVRRQEPSSIRLEKFVTIG</sequence>
<dbReference type="AlphaFoldDB" id="A0ABD1CID0"/>
<organism evidence="2 3">
    <name type="scientific">Culex pipiens pipiens</name>
    <name type="common">Northern house mosquito</name>
    <dbReference type="NCBI Taxonomy" id="38569"/>
    <lineage>
        <taxon>Eukaryota</taxon>
        <taxon>Metazoa</taxon>
        <taxon>Ecdysozoa</taxon>
        <taxon>Arthropoda</taxon>
        <taxon>Hexapoda</taxon>
        <taxon>Insecta</taxon>
        <taxon>Pterygota</taxon>
        <taxon>Neoptera</taxon>
        <taxon>Endopterygota</taxon>
        <taxon>Diptera</taxon>
        <taxon>Nematocera</taxon>
        <taxon>Culicoidea</taxon>
        <taxon>Culicidae</taxon>
        <taxon>Culicinae</taxon>
        <taxon>Culicini</taxon>
        <taxon>Culex</taxon>
        <taxon>Culex</taxon>
    </lineage>
</organism>
<evidence type="ECO:0000256" key="1">
    <source>
        <dbReference type="SAM" id="SignalP"/>
    </source>
</evidence>
<keyword evidence="1" id="KW-0732">Signal</keyword>
<name>A0ABD1CID0_CULPP</name>
<evidence type="ECO:0000313" key="2">
    <source>
        <dbReference type="EMBL" id="KAL1376144.1"/>
    </source>
</evidence>
<reference evidence="2 3" key="1">
    <citation type="submission" date="2024-05" db="EMBL/GenBank/DDBJ databases">
        <title>Culex pipiens pipiens assembly and annotation.</title>
        <authorList>
            <person name="Alout H."/>
            <person name="Durand T."/>
        </authorList>
    </citation>
    <scope>NUCLEOTIDE SEQUENCE [LARGE SCALE GENOMIC DNA]</scope>
    <source>
        <strain evidence="2">HA-2024</strain>
        <tissue evidence="2">Whole body</tissue>
    </source>
</reference>
<gene>
    <name evidence="2" type="ORF">pipiens_004496</name>
</gene>
<protein>
    <recommendedName>
        <fullName evidence="4">Lipoprotein</fullName>
    </recommendedName>
</protein>
<feature type="chain" id="PRO_5044833921" description="Lipoprotein" evidence="1">
    <location>
        <begin position="22"/>
        <end position="133"/>
    </location>
</feature>